<dbReference type="NCBIfam" id="TIGR04085">
    <property type="entry name" value="rSAM_more_4Fe4S"/>
    <property type="match status" value="1"/>
</dbReference>
<keyword evidence="4" id="KW-0479">Metal-binding</keyword>
<evidence type="ECO:0000256" key="7">
    <source>
        <dbReference type="ARBA" id="ARBA00023601"/>
    </source>
</evidence>
<dbReference type="PANTHER" id="PTHR43273:SF3">
    <property type="entry name" value="ANAEROBIC SULFATASE-MATURATING ENZYME HOMOLOG ASLB-RELATED"/>
    <property type="match status" value="1"/>
</dbReference>
<sequence length="476" mass="54914">MYVTKYCFEHRLPSGKKLLINTLTGRIDNCYDEVLNTLRQIQNKETSEICESNLNFLKHGGYVFNTKEEEDEIIDNAIKKAEASRMEMPMTFFHYITYDCNLRCTYCCYRYLDRETPVMTNDYIDKAFAAMSKIQEKEKRKTTRIVLSGGEPFMSCNRQSVEYFFTKAIEYKKKEEENDRKVILSVFTNGVEIKSFKDLLLRYADQISIIFVTLNGSKDLHDEHRITANGSGSYDAVIKGVNTLLDVGIKTWIVANVSRSNIDRMPELTRIIEEHAWNKNKYFVGCYISKVKDHRNYNPDVLSEDEMLERILNMIRTKKILPGAYNFGDMRILKSVMNFVEVAKLNAIGNPDIPEYHQFSGCNSRNSQYSFAVDGNIYCCAPAMGRKGYEIGSFSPEYHFDEIKESWWLNRNVLTIPKCKDCKVAFLCGGGCAYESAEKNGSKSNPICTRTEDVLKMYLDSLEEGVCITHKDVLYE</sequence>
<comment type="similarity">
    <text evidence="7">Belongs to the radical SAM superfamily. Anaerobic sulfatase-maturating enzyme family.</text>
</comment>
<dbReference type="GO" id="GO:0051539">
    <property type="term" value="F:4 iron, 4 sulfur cluster binding"/>
    <property type="evidence" value="ECO:0007669"/>
    <property type="project" value="UniProtKB-KW"/>
</dbReference>
<name>A0A318XN09_9FIRM</name>
<evidence type="ECO:0000313" key="9">
    <source>
        <dbReference type="EMBL" id="PYG88023.1"/>
    </source>
</evidence>
<evidence type="ECO:0000256" key="2">
    <source>
        <dbReference type="ARBA" id="ARBA00022485"/>
    </source>
</evidence>
<evidence type="ECO:0000259" key="8">
    <source>
        <dbReference type="PROSITE" id="PS51918"/>
    </source>
</evidence>
<dbReference type="InterPro" id="IPR007197">
    <property type="entry name" value="rSAM"/>
</dbReference>
<evidence type="ECO:0000256" key="4">
    <source>
        <dbReference type="ARBA" id="ARBA00022723"/>
    </source>
</evidence>
<evidence type="ECO:0000256" key="6">
    <source>
        <dbReference type="ARBA" id="ARBA00023014"/>
    </source>
</evidence>
<dbReference type="RefSeq" id="WP_110461770.1">
    <property type="nucleotide sequence ID" value="NZ_QKMR01000008.1"/>
</dbReference>
<comment type="cofactor">
    <cofactor evidence="1">
        <name>[4Fe-4S] cluster</name>
        <dbReference type="ChEBI" id="CHEBI:49883"/>
    </cofactor>
</comment>
<dbReference type="CDD" id="cd01335">
    <property type="entry name" value="Radical_SAM"/>
    <property type="match status" value="1"/>
</dbReference>
<keyword evidence="6" id="KW-0411">Iron-sulfur</keyword>
<accession>A0A318XN09</accession>
<dbReference type="SFLD" id="SFLDS00029">
    <property type="entry name" value="Radical_SAM"/>
    <property type="match status" value="1"/>
</dbReference>
<dbReference type="Gene3D" id="3.20.20.70">
    <property type="entry name" value="Aldolase class I"/>
    <property type="match status" value="1"/>
</dbReference>
<keyword evidence="10" id="KW-1185">Reference proteome</keyword>
<dbReference type="Pfam" id="PF04055">
    <property type="entry name" value="Radical_SAM"/>
    <property type="match status" value="1"/>
</dbReference>
<keyword evidence="2" id="KW-0004">4Fe-4S</keyword>
<dbReference type="PROSITE" id="PS51918">
    <property type="entry name" value="RADICAL_SAM"/>
    <property type="match status" value="1"/>
</dbReference>
<dbReference type="GO" id="GO:0016491">
    <property type="term" value="F:oxidoreductase activity"/>
    <property type="evidence" value="ECO:0007669"/>
    <property type="project" value="InterPro"/>
</dbReference>
<dbReference type="SFLD" id="SFLDG01067">
    <property type="entry name" value="SPASM/twitch_domain_containing"/>
    <property type="match status" value="1"/>
</dbReference>
<dbReference type="EMBL" id="QKMR01000008">
    <property type="protein sequence ID" value="PYG88023.1"/>
    <property type="molecule type" value="Genomic_DNA"/>
</dbReference>
<feature type="domain" description="Radical SAM core" evidence="8">
    <location>
        <begin position="86"/>
        <end position="324"/>
    </location>
</feature>
<dbReference type="Proteomes" id="UP000248132">
    <property type="component" value="Unassembled WGS sequence"/>
</dbReference>
<dbReference type="InterPro" id="IPR023885">
    <property type="entry name" value="4Fe4S-binding_SPASM_dom"/>
</dbReference>
<proteinExistence type="inferred from homology"/>
<gene>
    <name evidence="9" type="ORF">LY28_01733</name>
</gene>
<dbReference type="InterPro" id="IPR000385">
    <property type="entry name" value="MoaA_NifB_PqqE_Fe-S-bd_CS"/>
</dbReference>
<reference evidence="9 10" key="1">
    <citation type="submission" date="2018-06" db="EMBL/GenBank/DDBJ databases">
        <title>Genomic Encyclopedia of Type Strains, Phase I: the one thousand microbial genomes (KMG-I) project.</title>
        <authorList>
            <person name="Kyrpides N."/>
        </authorList>
    </citation>
    <scope>NUCLEOTIDE SEQUENCE [LARGE SCALE GENOMIC DNA]</scope>
    <source>
        <strain evidence="9 10">DSM 19573</strain>
    </source>
</reference>
<dbReference type="PROSITE" id="PS01305">
    <property type="entry name" value="MOAA_NIFB_PQQE"/>
    <property type="match status" value="1"/>
</dbReference>
<protein>
    <recommendedName>
        <fullName evidence="8">Radical SAM core domain-containing protein</fullName>
    </recommendedName>
</protein>
<organism evidence="9 10">
    <name type="scientific">Ruminiclostridium sufflavum DSM 19573</name>
    <dbReference type="NCBI Taxonomy" id="1121337"/>
    <lineage>
        <taxon>Bacteria</taxon>
        <taxon>Bacillati</taxon>
        <taxon>Bacillota</taxon>
        <taxon>Clostridia</taxon>
        <taxon>Eubacteriales</taxon>
        <taxon>Oscillospiraceae</taxon>
        <taxon>Ruminiclostridium</taxon>
    </lineage>
</organism>
<evidence type="ECO:0000256" key="3">
    <source>
        <dbReference type="ARBA" id="ARBA00022691"/>
    </source>
</evidence>
<dbReference type="GO" id="GO:0046872">
    <property type="term" value="F:metal ion binding"/>
    <property type="evidence" value="ECO:0007669"/>
    <property type="project" value="UniProtKB-KW"/>
</dbReference>
<dbReference type="InterPro" id="IPR013785">
    <property type="entry name" value="Aldolase_TIM"/>
</dbReference>
<dbReference type="AlphaFoldDB" id="A0A318XN09"/>
<evidence type="ECO:0000256" key="1">
    <source>
        <dbReference type="ARBA" id="ARBA00001966"/>
    </source>
</evidence>
<dbReference type="InterPro" id="IPR058240">
    <property type="entry name" value="rSAM_sf"/>
</dbReference>
<dbReference type="SUPFAM" id="SSF102114">
    <property type="entry name" value="Radical SAM enzymes"/>
    <property type="match status" value="1"/>
</dbReference>
<evidence type="ECO:0000313" key="10">
    <source>
        <dbReference type="Proteomes" id="UP000248132"/>
    </source>
</evidence>
<dbReference type="PANTHER" id="PTHR43273">
    <property type="entry name" value="ANAEROBIC SULFATASE-MATURATING ENZYME HOMOLOG ASLB-RELATED"/>
    <property type="match status" value="1"/>
</dbReference>
<evidence type="ECO:0000256" key="5">
    <source>
        <dbReference type="ARBA" id="ARBA00023004"/>
    </source>
</evidence>
<dbReference type="OrthoDB" id="9782387at2"/>
<comment type="caution">
    <text evidence="9">The sequence shown here is derived from an EMBL/GenBank/DDBJ whole genome shotgun (WGS) entry which is preliminary data.</text>
</comment>
<keyword evidence="3" id="KW-0949">S-adenosyl-L-methionine</keyword>
<dbReference type="InterPro" id="IPR023867">
    <property type="entry name" value="Sulphatase_maturase_rSAM"/>
</dbReference>
<keyword evidence="5" id="KW-0408">Iron</keyword>